<keyword evidence="10" id="KW-1185">Reference proteome</keyword>
<dbReference type="Gene3D" id="1.20.5.3310">
    <property type="match status" value="1"/>
</dbReference>
<name>A0A1Q2MEP1_9BACT</name>
<keyword evidence="5 8" id="KW-1133">Transmembrane helix</keyword>
<dbReference type="GO" id="GO:0016020">
    <property type="term" value="C:membrane"/>
    <property type="evidence" value="ECO:0007669"/>
    <property type="project" value="UniProtKB-ARBA"/>
</dbReference>
<dbReference type="PANTHER" id="PTHR42982:SF1">
    <property type="entry name" value="SEC-INDEPENDENT PROTEIN TRANSLOCASE PROTEIN TATA"/>
    <property type="match status" value="1"/>
</dbReference>
<evidence type="ECO:0000256" key="6">
    <source>
        <dbReference type="ARBA" id="ARBA00023010"/>
    </source>
</evidence>
<keyword evidence="6" id="KW-0811">Translocation</keyword>
<dbReference type="InterPro" id="IPR003369">
    <property type="entry name" value="TatA/B/E"/>
</dbReference>
<dbReference type="GO" id="GO:0015031">
    <property type="term" value="P:protein transport"/>
    <property type="evidence" value="ECO:0007669"/>
    <property type="project" value="UniProtKB-KW"/>
</dbReference>
<dbReference type="OrthoDB" id="282899at2"/>
<dbReference type="PANTHER" id="PTHR42982">
    <property type="entry name" value="SEC-INDEPENDENT PROTEIN TRANSLOCASE PROTEIN TATA"/>
    <property type="match status" value="1"/>
</dbReference>
<evidence type="ECO:0000313" key="9">
    <source>
        <dbReference type="EMBL" id="AQQ71124.1"/>
    </source>
</evidence>
<dbReference type="KEGG" id="pbas:SMSP2_01489"/>
<comment type="subcellular location">
    <subcellularLocation>
        <location evidence="1">Membrane</location>
        <topology evidence="1">Single-pass membrane protein</topology>
    </subcellularLocation>
</comment>
<evidence type="ECO:0000256" key="2">
    <source>
        <dbReference type="ARBA" id="ARBA00022448"/>
    </source>
</evidence>
<evidence type="ECO:0000256" key="4">
    <source>
        <dbReference type="ARBA" id="ARBA00022927"/>
    </source>
</evidence>
<organism evidence="9 10">
    <name type="scientific">Limihaloglobus sulfuriphilus</name>
    <dbReference type="NCBI Taxonomy" id="1851148"/>
    <lineage>
        <taxon>Bacteria</taxon>
        <taxon>Pseudomonadati</taxon>
        <taxon>Planctomycetota</taxon>
        <taxon>Phycisphaerae</taxon>
        <taxon>Sedimentisphaerales</taxon>
        <taxon>Sedimentisphaeraceae</taxon>
        <taxon>Limihaloglobus</taxon>
    </lineage>
</organism>
<feature type="transmembrane region" description="Helical" evidence="8">
    <location>
        <begin position="6"/>
        <end position="29"/>
    </location>
</feature>
<accession>A0A1Q2MEP1</accession>
<protein>
    <submittedName>
        <fullName evidence="9">Twin arginine translocase protein A</fullName>
    </submittedName>
</protein>
<evidence type="ECO:0000256" key="3">
    <source>
        <dbReference type="ARBA" id="ARBA00022692"/>
    </source>
</evidence>
<keyword evidence="4" id="KW-0653">Protein transport</keyword>
<dbReference type="Proteomes" id="UP000188181">
    <property type="component" value="Chromosome"/>
</dbReference>
<dbReference type="EMBL" id="CP019646">
    <property type="protein sequence ID" value="AQQ71124.1"/>
    <property type="molecule type" value="Genomic_DNA"/>
</dbReference>
<gene>
    <name evidence="9" type="ORF">SMSP2_01489</name>
</gene>
<evidence type="ECO:0000256" key="1">
    <source>
        <dbReference type="ARBA" id="ARBA00004167"/>
    </source>
</evidence>
<evidence type="ECO:0000256" key="8">
    <source>
        <dbReference type="SAM" id="Phobius"/>
    </source>
</evidence>
<evidence type="ECO:0000256" key="5">
    <source>
        <dbReference type="ARBA" id="ARBA00022989"/>
    </source>
</evidence>
<dbReference type="AlphaFoldDB" id="A0A1Q2MEP1"/>
<dbReference type="STRING" id="1851148.SMSP2_01489"/>
<reference evidence="10" key="1">
    <citation type="submission" date="2017-02" db="EMBL/GenBank/DDBJ databases">
        <title>Comparative genomics and description of representatives of a novel lineage of planctomycetes thriving in anoxic sediments.</title>
        <authorList>
            <person name="Spring S."/>
            <person name="Bunk B."/>
            <person name="Sproer C."/>
        </authorList>
    </citation>
    <scope>NUCLEOTIDE SEQUENCE [LARGE SCALE GENOMIC DNA]</scope>
    <source>
        <strain evidence="10">SM-Chi-D1</strain>
    </source>
</reference>
<keyword evidence="3 8" id="KW-0812">Transmembrane</keyword>
<keyword evidence="7 8" id="KW-0472">Membrane</keyword>
<proteinExistence type="predicted"/>
<evidence type="ECO:0000313" key="10">
    <source>
        <dbReference type="Proteomes" id="UP000188181"/>
    </source>
</evidence>
<sequence length="70" mass="7732">MANICSILAWAPGPMELTIILVIAVILFGRRLPEVARNMGRSLTEFKKGVKDTTDNVNNAINESEEESDK</sequence>
<dbReference type="RefSeq" id="WP_146683335.1">
    <property type="nucleotide sequence ID" value="NZ_CP019646.1"/>
</dbReference>
<dbReference type="Pfam" id="PF02416">
    <property type="entry name" value="TatA_B_E"/>
    <property type="match status" value="1"/>
</dbReference>
<evidence type="ECO:0000256" key="7">
    <source>
        <dbReference type="ARBA" id="ARBA00023136"/>
    </source>
</evidence>
<keyword evidence="2" id="KW-0813">Transport</keyword>